<evidence type="ECO:0000256" key="3">
    <source>
        <dbReference type="SAM" id="SignalP"/>
    </source>
</evidence>
<dbReference type="AlphaFoldDB" id="A0A6N6REF3"/>
<evidence type="ECO:0000313" key="6">
    <source>
        <dbReference type="Proteomes" id="UP000468650"/>
    </source>
</evidence>
<feature type="domain" description="Peptidase C1A papain C-terminal" evidence="4">
    <location>
        <begin position="44"/>
        <end position="255"/>
    </location>
</feature>
<accession>A0A6N6REF3</accession>
<dbReference type="SMART" id="SM00645">
    <property type="entry name" value="Pept_C1"/>
    <property type="match status" value="1"/>
</dbReference>
<feature type="chain" id="PRO_5026650162" evidence="3">
    <location>
        <begin position="20"/>
        <end position="291"/>
    </location>
</feature>
<keyword evidence="6" id="KW-1185">Reference proteome</keyword>
<dbReference type="Pfam" id="PF00112">
    <property type="entry name" value="Peptidase_C1"/>
    <property type="match status" value="1"/>
</dbReference>
<dbReference type="GO" id="GO:0006508">
    <property type="term" value="P:proteolysis"/>
    <property type="evidence" value="ECO:0007669"/>
    <property type="project" value="InterPro"/>
</dbReference>
<comment type="similarity">
    <text evidence="1">Belongs to the peptidase C1 family.</text>
</comment>
<dbReference type="InterPro" id="IPR038765">
    <property type="entry name" value="Papain-like_cys_pep_sf"/>
</dbReference>
<dbReference type="CDD" id="cd02619">
    <property type="entry name" value="Peptidase_C1"/>
    <property type="match status" value="1"/>
</dbReference>
<feature type="signal peptide" evidence="3">
    <location>
        <begin position="1"/>
        <end position="19"/>
    </location>
</feature>
<name>A0A6N6REF3_9FLAO</name>
<dbReference type="InterPro" id="IPR000668">
    <property type="entry name" value="Peptidase_C1A_C"/>
</dbReference>
<evidence type="ECO:0000313" key="5">
    <source>
        <dbReference type="EMBL" id="KAB2806827.1"/>
    </source>
</evidence>
<dbReference type="Proteomes" id="UP000468650">
    <property type="component" value="Unassembled WGS sequence"/>
</dbReference>
<keyword evidence="3" id="KW-0732">Signal</keyword>
<comment type="caution">
    <text evidence="5">The sequence shown here is derived from an EMBL/GenBank/DDBJ whole genome shotgun (WGS) entry which is preliminary data.</text>
</comment>
<protein>
    <submittedName>
        <fullName evidence="5">C1 family peptidase</fullName>
    </submittedName>
</protein>
<evidence type="ECO:0000256" key="2">
    <source>
        <dbReference type="SAM" id="MobiDB-lite"/>
    </source>
</evidence>
<dbReference type="Gene3D" id="3.90.70.10">
    <property type="entry name" value="Cysteine proteinases"/>
    <property type="match status" value="1"/>
</dbReference>
<reference evidence="5 6" key="1">
    <citation type="submission" date="2019-09" db="EMBL/GenBank/DDBJ databases">
        <title>Genomes of family Cryomorphaceae.</title>
        <authorList>
            <person name="Bowman J.P."/>
        </authorList>
    </citation>
    <scope>NUCLEOTIDE SEQUENCE [LARGE SCALE GENOMIC DNA]</scope>
    <source>
        <strain evidence="5 6">LMG 25704</strain>
    </source>
</reference>
<dbReference type="PANTHER" id="PTHR12411">
    <property type="entry name" value="CYSTEINE PROTEASE FAMILY C1-RELATED"/>
    <property type="match status" value="1"/>
</dbReference>
<evidence type="ECO:0000256" key="1">
    <source>
        <dbReference type="ARBA" id="ARBA00008455"/>
    </source>
</evidence>
<dbReference type="SUPFAM" id="SSF54001">
    <property type="entry name" value="Cysteine proteinases"/>
    <property type="match status" value="1"/>
</dbReference>
<proteinExistence type="inferred from homology"/>
<dbReference type="GO" id="GO:0008234">
    <property type="term" value="F:cysteine-type peptidase activity"/>
    <property type="evidence" value="ECO:0007669"/>
    <property type="project" value="InterPro"/>
</dbReference>
<gene>
    <name evidence="5" type="ORF">F8C67_13240</name>
</gene>
<evidence type="ECO:0000259" key="4">
    <source>
        <dbReference type="SMART" id="SM00645"/>
    </source>
</evidence>
<organism evidence="5 6">
    <name type="scientific">Phaeocystidibacter luteus</name>
    <dbReference type="NCBI Taxonomy" id="911197"/>
    <lineage>
        <taxon>Bacteria</taxon>
        <taxon>Pseudomonadati</taxon>
        <taxon>Bacteroidota</taxon>
        <taxon>Flavobacteriia</taxon>
        <taxon>Flavobacteriales</taxon>
        <taxon>Phaeocystidibacteraceae</taxon>
        <taxon>Phaeocystidibacter</taxon>
    </lineage>
</organism>
<dbReference type="OrthoDB" id="3648721at2"/>
<sequence>MRRYIFILALAFAFCAAEGQGLRFISESDYVAMEKASIEMLEDLPSSHDLAKWFPPPGDQGDQGSCVGWAVAYGVKTYQEAIELQRKPTRPEHMFSPSFIYNQINDWGCMGGSSIREALNLMKNSGVATLESFPYDESDCQALPSGEIKGDAKNYTIDSWKTVEFRSEGIMKTLLFEGQPIVIGIVTDTWFNKLSEGEVHRVSSNRTTGGHALVVIGYDDRRGAYKVLNSWGDDWGDNGYGWIAYDIFTSMVREAYILVDSETPSQKTPPKKKDQSRAPKPSKEAVMRMED</sequence>
<dbReference type="EMBL" id="WBVO01000013">
    <property type="protein sequence ID" value="KAB2806827.1"/>
    <property type="molecule type" value="Genomic_DNA"/>
</dbReference>
<dbReference type="InterPro" id="IPR013128">
    <property type="entry name" value="Peptidase_C1A"/>
</dbReference>
<dbReference type="RefSeq" id="WP_151668343.1">
    <property type="nucleotide sequence ID" value="NZ_WBVO01000013.1"/>
</dbReference>
<feature type="compositionally biased region" description="Basic and acidic residues" evidence="2">
    <location>
        <begin position="271"/>
        <end position="291"/>
    </location>
</feature>
<feature type="region of interest" description="Disordered" evidence="2">
    <location>
        <begin position="260"/>
        <end position="291"/>
    </location>
</feature>